<organism evidence="1 2">
    <name type="scientific">Trifolium pratense</name>
    <name type="common">Red clover</name>
    <dbReference type="NCBI Taxonomy" id="57577"/>
    <lineage>
        <taxon>Eukaryota</taxon>
        <taxon>Viridiplantae</taxon>
        <taxon>Streptophyta</taxon>
        <taxon>Embryophyta</taxon>
        <taxon>Tracheophyta</taxon>
        <taxon>Spermatophyta</taxon>
        <taxon>Magnoliopsida</taxon>
        <taxon>eudicotyledons</taxon>
        <taxon>Gunneridae</taxon>
        <taxon>Pentapetalae</taxon>
        <taxon>rosids</taxon>
        <taxon>fabids</taxon>
        <taxon>Fabales</taxon>
        <taxon>Fabaceae</taxon>
        <taxon>Papilionoideae</taxon>
        <taxon>50 kb inversion clade</taxon>
        <taxon>NPAAA clade</taxon>
        <taxon>Hologalegina</taxon>
        <taxon>IRL clade</taxon>
        <taxon>Trifolieae</taxon>
        <taxon>Trifolium</taxon>
    </lineage>
</organism>
<reference evidence="1" key="1">
    <citation type="submission" date="2023-10" db="EMBL/GenBank/DDBJ databases">
        <authorList>
            <person name="Rodriguez Cubillos JULIANA M."/>
            <person name="De Vega J."/>
        </authorList>
    </citation>
    <scope>NUCLEOTIDE SEQUENCE</scope>
</reference>
<evidence type="ECO:0000313" key="1">
    <source>
        <dbReference type="EMBL" id="CAJ2648206.1"/>
    </source>
</evidence>
<keyword evidence="2" id="KW-1185">Reference proteome</keyword>
<gene>
    <name evidence="1" type="ORF">MILVUS5_LOCUS16590</name>
</gene>
<dbReference type="Proteomes" id="UP001177021">
    <property type="component" value="Unassembled WGS sequence"/>
</dbReference>
<name>A0ACB0JTP9_TRIPR</name>
<proteinExistence type="predicted"/>
<accession>A0ACB0JTP9</accession>
<comment type="caution">
    <text evidence="1">The sequence shown here is derived from an EMBL/GenBank/DDBJ whole genome shotgun (WGS) entry which is preliminary data.</text>
</comment>
<protein>
    <submittedName>
        <fullName evidence="1">Uncharacterized protein</fullName>
    </submittedName>
</protein>
<sequence>MCQNEYNMNNERSTKTADMIDIDKETSYKVKIELLRRKLSEKESLEANANKFISISDTVTGNHRGDIHLHYRDRFLRNETIEDERSPSTEWIELVQLRQRHCLRYKIPFEVLLLPFLPRRCYHISIQDVVSKADPLKSFPVIYATEDRYLTQHELLMCLCDNTGRNT</sequence>
<evidence type="ECO:0000313" key="2">
    <source>
        <dbReference type="Proteomes" id="UP001177021"/>
    </source>
</evidence>
<dbReference type="EMBL" id="CASHSV030000109">
    <property type="protein sequence ID" value="CAJ2648206.1"/>
    <property type="molecule type" value="Genomic_DNA"/>
</dbReference>